<feature type="region of interest" description="Disordered" evidence="6">
    <location>
        <begin position="606"/>
        <end position="702"/>
    </location>
</feature>
<feature type="domain" description="PHD-type" evidence="7">
    <location>
        <begin position="372"/>
        <end position="425"/>
    </location>
</feature>
<feature type="compositionally biased region" description="Basic and acidic residues" evidence="6">
    <location>
        <begin position="2930"/>
        <end position="2940"/>
    </location>
</feature>
<proteinExistence type="predicted"/>
<feature type="domain" description="TFIIS central" evidence="8">
    <location>
        <begin position="776"/>
        <end position="896"/>
    </location>
</feature>
<feature type="compositionally biased region" description="Basic and acidic residues" evidence="6">
    <location>
        <begin position="2688"/>
        <end position="2697"/>
    </location>
</feature>
<gene>
    <name evidence="9" type="ORF">MMEN_LOCUS21869</name>
</gene>
<dbReference type="PROSITE" id="PS01359">
    <property type="entry name" value="ZF_PHD_1"/>
    <property type="match status" value="1"/>
</dbReference>
<feature type="compositionally biased region" description="Polar residues" evidence="6">
    <location>
        <begin position="1730"/>
        <end position="1740"/>
    </location>
</feature>
<feature type="compositionally biased region" description="Polar residues" evidence="6">
    <location>
        <begin position="1680"/>
        <end position="1694"/>
    </location>
</feature>
<dbReference type="GO" id="GO:0006351">
    <property type="term" value="P:DNA-templated transcription"/>
    <property type="evidence" value="ECO:0007669"/>
    <property type="project" value="InterPro"/>
</dbReference>
<evidence type="ECO:0000259" key="7">
    <source>
        <dbReference type="PROSITE" id="PS50016"/>
    </source>
</evidence>
<feature type="compositionally biased region" description="Basic and acidic residues" evidence="6">
    <location>
        <begin position="3241"/>
        <end position="3264"/>
    </location>
</feature>
<feature type="compositionally biased region" description="Polar residues" evidence="6">
    <location>
        <begin position="1106"/>
        <end position="1134"/>
    </location>
</feature>
<feature type="compositionally biased region" description="Basic and acidic residues" evidence="6">
    <location>
        <begin position="2285"/>
        <end position="2300"/>
    </location>
</feature>
<feature type="region of interest" description="Disordered" evidence="6">
    <location>
        <begin position="1680"/>
        <end position="1768"/>
    </location>
</feature>
<feature type="compositionally biased region" description="Polar residues" evidence="6">
    <location>
        <begin position="57"/>
        <end position="78"/>
    </location>
</feature>
<feature type="region of interest" description="Disordered" evidence="6">
    <location>
        <begin position="3467"/>
        <end position="3511"/>
    </location>
</feature>
<evidence type="ECO:0000256" key="3">
    <source>
        <dbReference type="ARBA" id="ARBA00022833"/>
    </source>
</evidence>
<dbReference type="EMBL" id="CAJRST010041110">
    <property type="protein sequence ID" value="CAG6021675.1"/>
    <property type="molecule type" value="Genomic_DNA"/>
</dbReference>
<feature type="region of interest" description="Disordered" evidence="6">
    <location>
        <begin position="2511"/>
        <end position="2555"/>
    </location>
</feature>
<feature type="region of interest" description="Disordered" evidence="6">
    <location>
        <begin position="1492"/>
        <end position="1522"/>
    </location>
</feature>
<feature type="region of interest" description="Disordered" evidence="6">
    <location>
        <begin position="1783"/>
        <end position="1920"/>
    </location>
</feature>
<feature type="region of interest" description="Disordered" evidence="6">
    <location>
        <begin position="540"/>
        <end position="568"/>
    </location>
</feature>
<feature type="region of interest" description="Disordered" evidence="6">
    <location>
        <begin position="3361"/>
        <end position="3443"/>
    </location>
</feature>
<feature type="compositionally biased region" description="Basic and acidic residues" evidence="6">
    <location>
        <begin position="2723"/>
        <end position="2734"/>
    </location>
</feature>
<feature type="compositionally biased region" description="Low complexity" evidence="6">
    <location>
        <begin position="1135"/>
        <end position="1152"/>
    </location>
</feature>
<accession>A0A8S4BTP5</accession>
<dbReference type="SMART" id="SM00249">
    <property type="entry name" value="PHD"/>
    <property type="match status" value="1"/>
</dbReference>
<feature type="compositionally biased region" description="Basic and acidic residues" evidence="6">
    <location>
        <begin position="657"/>
        <end position="671"/>
    </location>
</feature>
<evidence type="ECO:0000256" key="6">
    <source>
        <dbReference type="SAM" id="MobiDB-lite"/>
    </source>
</evidence>
<keyword evidence="3" id="KW-0862">Zinc</keyword>
<feature type="compositionally biased region" description="Basic and acidic residues" evidence="6">
    <location>
        <begin position="3019"/>
        <end position="3028"/>
    </location>
</feature>
<evidence type="ECO:0000313" key="9">
    <source>
        <dbReference type="EMBL" id="CAG6021675.1"/>
    </source>
</evidence>
<name>A0A8S4BTP5_9TELE</name>
<feature type="compositionally biased region" description="Basic residues" evidence="6">
    <location>
        <begin position="223"/>
        <end position="254"/>
    </location>
</feature>
<evidence type="ECO:0000313" key="10">
    <source>
        <dbReference type="Proteomes" id="UP000677803"/>
    </source>
</evidence>
<feature type="compositionally biased region" description="Low complexity" evidence="6">
    <location>
        <begin position="726"/>
        <end position="747"/>
    </location>
</feature>
<feature type="region of interest" description="Disordered" evidence="6">
    <location>
        <begin position="2675"/>
        <end position="2697"/>
    </location>
</feature>
<feature type="compositionally biased region" description="Low complexity" evidence="6">
    <location>
        <begin position="1042"/>
        <end position="1054"/>
    </location>
</feature>
<dbReference type="PROSITE" id="PS50016">
    <property type="entry name" value="ZF_PHD_2"/>
    <property type="match status" value="1"/>
</dbReference>
<feature type="compositionally biased region" description="Basic and acidic residues" evidence="6">
    <location>
        <begin position="908"/>
        <end position="920"/>
    </location>
</feature>
<dbReference type="PROSITE" id="PS51321">
    <property type="entry name" value="TFIIS_CENTRAL"/>
    <property type="match status" value="1"/>
</dbReference>
<evidence type="ECO:0000256" key="1">
    <source>
        <dbReference type="ARBA" id="ARBA00022723"/>
    </source>
</evidence>
<dbReference type="Gene3D" id="3.30.40.10">
    <property type="entry name" value="Zinc/RING finger domain, C3HC4 (zinc finger)"/>
    <property type="match status" value="1"/>
</dbReference>
<dbReference type="GO" id="GO:0005634">
    <property type="term" value="C:nucleus"/>
    <property type="evidence" value="ECO:0007669"/>
    <property type="project" value="TreeGrafter"/>
</dbReference>
<dbReference type="Pfam" id="PF07744">
    <property type="entry name" value="SPOC"/>
    <property type="match status" value="1"/>
</dbReference>
<feature type="region of interest" description="Disordered" evidence="6">
    <location>
        <begin position="726"/>
        <end position="779"/>
    </location>
</feature>
<protein>
    <submittedName>
        <fullName evidence="9">(Atlantic silverside) hypothetical protein</fullName>
    </submittedName>
</protein>
<feature type="compositionally biased region" description="Basic residues" evidence="6">
    <location>
        <begin position="3200"/>
        <end position="3209"/>
    </location>
</feature>
<feature type="region of interest" description="Disordered" evidence="6">
    <location>
        <begin position="2350"/>
        <end position="2396"/>
    </location>
</feature>
<feature type="compositionally biased region" description="Basic residues" evidence="6">
    <location>
        <begin position="3485"/>
        <end position="3500"/>
    </location>
</feature>
<feature type="compositionally biased region" description="Polar residues" evidence="6">
    <location>
        <begin position="1020"/>
        <end position="1032"/>
    </location>
</feature>
<dbReference type="SUPFAM" id="SSF57903">
    <property type="entry name" value="FYVE/PHD zinc finger"/>
    <property type="match status" value="1"/>
</dbReference>
<feature type="coiled-coil region" evidence="5">
    <location>
        <begin position="1610"/>
        <end position="1647"/>
    </location>
</feature>
<dbReference type="InterPro" id="IPR013083">
    <property type="entry name" value="Znf_RING/FYVE/PHD"/>
</dbReference>
<keyword evidence="10" id="KW-1185">Reference proteome</keyword>
<feature type="region of interest" description="Disordered" evidence="6">
    <location>
        <begin position="209"/>
        <end position="298"/>
    </location>
</feature>
<evidence type="ECO:0000256" key="5">
    <source>
        <dbReference type="SAM" id="Coils"/>
    </source>
</evidence>
<feature type="compositionally biased region" description="Basic and acidic residues" evidence="6">
    <location>
        <begin position="1860"/>
        <end position="1877"/>
    </location>
</feature>
<feature type="compositionally biased region" description="Basic and acidic residues" evidence="6">
    <location>
        <begin position="3219"/>
        <end position="3230"/>
    </location>
</feature>
<feature type="compositionally biased region" description="Basic and acidic residues" evidence="6">
    <location>
        <begin position="3290"/>
        <end position="3322"/>
    </location>
</feature>
<dbReference type="InterPro" id="IPR036575">
    <property type="entry name" value="TFIIS_cen_dom_sf"/>
</dbReference>
<sequence length="3511" mass="387377">QQNQPEGTDSAFRPTLFEVRKSWGFRRTTIARREFMEEVGDLTRSPPLVRRGRSRRTFQTPETSSETHTTGKHAQTARSVLDDLEWSAPSSPVSEDSKAASEASAGGSLDPSLWQDFGSAFHTAFSLLGGNEDLPMTMTDALAVPTTNTIEALNPEAVEETEFTDNVDDMETEQPAVPDTVAGREIHDMVVISSQDDDSDEMTLLQIKEQLASSGRQGNSRARGGKGGRGKARGRARGRGRGRGKGKGRGRGRGRVGELPSVIVDDDDSNDDVILIGTTERQHSQEEKDDDISTPPEMEVSPAHFKVTLSPDQQSQSDCIILGSDLDQGTAVNDGQYDDAPEEMEEEKREKEHKIEDGFPHISDTQGYDSNALHCICHQKQNKRFMICCGSCQVWFHGDCVGINETQGRKMEGKGQYTCPPCTAKRQNQAQFESHPLPDPSISFSECLTLSPSHEEEERQEERQALKESVVVVEPEHEKQAQVTKTETDPEPRVKTEMETDSCLPVCTGPGCCKQALPDSVYCGTDCILQHAAVTMKTLSGPKVPKSKGRAPRKAVTAKAQRGGRTSKRLAEKALDDAEEEMMKEEDGELEVFIMRRKKKWQQKFQEHLDRADNPSETVEAGSDAVSPSRQHPQEPPADTTVLAQPTVEDTAPQSPNEEKEKESENSRMPKEQCAGARPSTPPTPAKCPVSASSQCPTNPAARHHETGALIVTKTTYVIPKKQLTVSKPLSSPVSASSSSQKPSSAPTLLNETRNLPVSPAPSAPSSRPSQPNNQVRQSIQRSLTSILFKRVCDCEDLEMSESEAAKLVASIEMEMFDIFRNTDSKYMNKYRTIMFNLKDPRNKGLLYRVVRGEIGPFRLVRMSQKDMQATKVPEPPETQVKDGAAKVINLLKPEAVKVDLPSLNPSRPDRKSDKTEQKRSLPAPTAKPRASQPSQDTAVPDMLSCMLKDTTSEHKAHIFDLKCRICTGRVMVGAAEQPAKKKLKLSVSKDKQEPSCKQSAQDDSPLRAPTGSPEMDSPPSLQMDLSSSLINDSPKLTIVESPASPTDSPASPTLESPASPIMESPASPTSDTPTANPPKRTYTPVVIPAVSTVTITRRDPRTAPSRFTATSSRTSNPSNINHNQTALVKQPTISQSAPPSSLPQPQKLPKSILMKPSSTTNPRLYGASTRTMTLQSPAYGDTAQFLSKQDILWKGFINMLTVSKFATKTYLVSGSAENLKADLPETIQIGGRILPETELCVIRFQPATEEEEVAYVSLFSYFSSRGRFGVVANISQSIKDVYLVPLSAKDSVPSILKPLEGPGFENKRPNLLLGLAIVQKAKRPGMLPQEIEEKRPHVNMSKDPMWIPKPPVLYGSDKLEIFHPYDPETPGNTSPPGSLPRPGSPSDSSNSVTAPALLSAIRTTPCVSSVASASVESKPESNSTENPTSSSTNKTPLQTILKTLFGTKQSDSIDPTDGSSTKKAVSVKKIPMFSKASGSMVDPIVQQYGQKSKVKEIEEDENDFDRPYDPEEEYDPAHKTVIPQTTERLKTNESTLSSSVDDDIAYDPEDESIFEVIRGGATETKAAVLTQMSEHPPSPATTTTSTIAQSSTPAVVIPKLPTGTVVVSAATLSEQQRMLEELNKQIEEQKRQLKEQEEALRQQREAVGMFMAHFSVSDSLMSPPTKASPLSQLSSVQCAKLQTESKPSNTGDEANNLIETKDDSNVDSKMAAKKLEASGANINSKDEMNTSTEQENVQVNCEEPEKYSSAGEIEDSDVAYDPEDESLFDEIQDDVFKGGSTKTIDAASRAGHCSSHKSVSPISFHSRKKRSSPKRRSRRDRDRHRSPSRKSQQRSRSHSRRHRDRDRHRRSERYRSKHGAKEPSDRQGHYRKDHSPRQHSRGCRRSPSSSRRKHSVSLSPKQGGPVPEVSHKNETAGVSYTDSGVVGKYAECKTLSFPVTIKNDPDGQTVDCSLENSLDKHSHGLNVKTEISQPTKLDEKTISDPNKSGSDCLTLENKTSLQEKFYQDKCENTIPLREIDPPIRDSPESPDPDPQFVKPCSLETSDCTKTEEFRNVKDHTCAPMVLPKPENSSVPIGGQVAMYNCSEAQQISCVKAHLIKTDNHTESGNTALKNQEMMVPEEKHSKQPIGLHSEHVVSCPDYRDLKPDMTKSRHRGTLVDLEGTGRFPVSELRDGSMQGKMPSILGSGPGIRDDFIDTQGKHVLEPNACVHDGPYPNMRQKLIPGVLNSSVLESSMQNERGKPFMKSPLSLTPVPDSSIAGLSDPLPSIYQVNTSIMGCGNERQQNRNCEENSDSKLEARVPQPESFRSHIRGRGEAHSSPFSVGVRGDQTQPWQDHSSFQERFLGKGDFRTHGQDADLSMRPDGERNEDMSDVTNPDWKGPGTLHNSTNDPNWNIQRSHIENVWDGPERSRRDPPRDEQFIKNDWIHHQSHRRGPHKENQVIDNEGIINLHYRQPEPEINLANVHDCREPGGIDYNVAGPGRRGPEIQFQRHDIKPDYIGQGPERPVGEMEGQGQNMGTEVSMHDRRGPRGSDVMGQRSERPSPSLVSGPESMGPGFDGKYMTMEGQEQNRTRCVPPHFRGLGPERKSPSIRSHRSDMMGPEFLAPCPERRGPNMEGPGPVNRISGNFELRRPGYQGENVHMQSPCPQSKGPGGPISREPMHENQSLFMEGSMPNNMGTIGQDFSEPERRGPPMGHPKTDGELFAGSEFDGCVHNMTGPTKESRDPERKGFRGPDFWEPGSEWRGPRDQNNDGHGHDRNEPYLGVTGWNLIGQKAERNVPGIEGPGPHDRKGGPHSGNEGMEDGNPNIVYGHNRKGPDFGGQSCDIPGPVLSRRGRGGPRMGGPWPQHVLSNTDSPGFYGRGSEGLNVRASGRKTSNANTEGTESQGPSLEMEGQQSDMSGAHFKGVVPEQRVMGSQWPIKKGPRGFRNTDNEGRGPDIDSLNFHRQRPAGSNIREPGPERQCPDMESPGPGWGGESGDPDGRNSGIRQQDPNLEVSGQERLNDWGKPMPIQENVDLEARGSDRTSRNFRAPRPARRNFRRPRPNVWDSAPCASGTDSEQGMDREGPYIEPIGNEGECSGNNWDRHSNWSLGPNQDDAEEYRKNHGRQGPRSEWRNSGSGAPWLTKHRQKMQFPGPQSGPVDERINPGCRGVESLQEKSDVMPTGSNWGEEENAWNESDSGSTGPFFRDERNPDNRGRRYHRGRGRGRVSDTPSNEWRQHDFRVDKRGPNPNRSGSHITDPDFNHFSSDYRDVEMEGLDRKGPGGPHLRHPEQRYPNSNMESAGPDGRFSDYGEHRSERHGLDIEDPGLHRQGFDQDFRRPWRGSKVKRQGPSKANMWMTSSQSLDFENEPAMWDRHSEFPDSNRGGPGMGESEEGQMGQTNSRGRRGPHQVSRFQDSCEPRSVPFNASLGPGTIRGGKSFGGPQNPNAVQPPRQRGGLLPTPTEGLLPLPNHMMKNSEVFGMEGTQMGHSKNWDPSRGRAGNNRHRGRSRGRGRGHPPGHLSTVGGEV</sequence>
<feature type="compositionally biased region" description="Basic residues" evidence="6">
    <location>
        <begin position="3035"/>
        <end position="3045"/>
    </location>
</feature>
<dbReference type="Proteomes" id="UP000677803">
    <property type="component" value="Unassembled WGS sequence"/>
</dbReference>
<dbReference type="InterPro" id="IPR003618">
    <property type="entry name" value="TFIIS_cen_dom"/>
</dbReference>
<feature type="compositionally biased region" description="Polar residues" evidence="6">
    <location>
        <begin position="2386"/>
        <end position="2396"/>
    </location>
</feature>
<dbReference type="CDD" id="cd15552">
    <property type="entry name" value="PHD_PHF3_like"/>
    <property type="match status" value="1"/>
</dbReference>
<evidence type="ECO:0000256" key="4">
    <source>
        <dbReference type="PROSITE-ProRule" id="PRU00146"/>
    </source>
</evidence>
<evidence type="ECO:0000256" key="2">
    <source>
        <dbReference type="ARBA" id="ARBA00022771"/>
    </source>
</evidence>
<dbReference type="PANTHER" id="PTHR11477">
    <property type="entry name" value="TRANSCRIPTION FACTOR S-II ZINC FINGER DOMAIN-CONTAINING PROTEIN"/>
    <property type="match status" value="1"/>
</dbReference>
<feature type="region of interest" description="Disordered" evidence="6">
    <location>
        <begin position="37"/>
        <end position="107"/>
    </location>
</feature>
<keyword evidence="1" id="KW-0479">Metal-binding</keyword>
<reference evidence="9" key="1">
    <citation type="submission" date="2021-05" db="EMBL/GenBank/DDBJ databases">
        <authorList>
            <person name="Tigano A."/>
        </authorList>
    </citation>
    <scope>NUCLEOTIDE SEQUENCE</scope>
</reference>
<feature type="compositionally biased region" description="Acidic residues" evidence="6">
    <location>
        <begin position="1753"/>
        <end position="1768"/>
    </location>
</feature>
<feature type="compositionally biased region" description="Basic residues" evidence="6">
    <location>
        <begin position="1806"/>
        <end position="1819"/>
    </location>
</feature>
<feature type="compositionally biased region" description="Basic residues" evidence="6">
    <location>
        <begin position="3323"/>
        <end position="3333"/>
    </location>
</feature>
<dbReference type="InterPro" id="IPR011011">
    <property type="entry name" value="Znf_FYVE_PHD"/>
</dbReference>
<feature type="compositionally biased region" description="Low complexity" evidence="6">
    <location>
        <begin position="764"/>
        <end position="776"/>
    </location>
</feature>
<feature type="compositionally biased region" description="Polar residues" evidence="6">
    <location>
        <begin position="1435"/>
        <end position="1464"/>
    </location>
</feature>
<feature type="compositionally biased region" description="Polar residues" evidence="6">
    <location>
        <begin position="211"/>
        <end position="220"/>
    </location>
</feature>
<dbReference type="InterPro" id="IPR019787">
    <property type="entry name" value="Znf_PHD-finger"/>
</dbReference>
<dbReference type="Gene3D" id="1.10.472.30">
    <property type="entry name" value="Transcription elongation factor S-II, central domain"/>
    <property type="match status" value="1"/>
</dbReference>
<feature type="region of interest" description="Disordered" evidence="6">
    <location>
        <begin position="2712"/>
        <end position="3340"/>
    </location>
</feature>
<dbReference type="SUPFAM" id="SSF46942">
    <property type="entry name" value="Elongation factor TFIIS domain 2"/>
    <property type="match status" value="1"/>
</dbReference>
<dbReference type="InterPro" id="IPR019786">
    <property type="entry name" value="Zinc_finger_PHD-type_CS"/>
</dbReference>
<dbReference type="PANTHER" id="PTHR11477:SF13">
    <property type="entry name" value="DEATH-INDUCER OBLITERATOR 1"/>
    <property type="match status" value="1"/>
</dbReference>
<feature type="compositionally biased region" description="Basic residues" evidence="6">
    <location>
        <begin position="1827"/>
        <end position="1859"/>
    </location>
</feature>
<feature type="compositionally biased region" description="Low complexity" evidence="6">
    <location>
        <begin position="1412"/>
        <end position="1434"/>
    </location>
</feature>
<feature type="region of interest" description="Disordered" evidence="6">
    <location>
        <begin position="2641"/>
        <end position="2663"/>
    </location>
</feature>
<feature type="region of interest" description="Disordered" evidence="6">
    <location>
        <begin position="1412"/>
        <end position="1466"/>
    </location>
</feature>
<dbReference type="InterPro" id="IPR001965">
    <property type="entry name" value="Znf_PHD"/>
</dbReference>
<feature type="region of interest" description="Disordered" evidence="6">
    <location>
        <begin position="475"/>
        <end position="496"/>
    </location>
</feature>
<feature type="compositionally biased region" description="Basic residues" evidence="6">
    <location>
        <begin position="1878"/>
        <end position="1896"/>
    </location>
</feature>
<evidence type="ECO:0000259" key="8">
    <source>
        <dbReference type="PROSITE" id="PS51321"/>
    </source>
</evidence>
<dbReference type="SMART" id="SM00510">
    <property type="entry name" value="TFS2M"/>
    <property type="match status" value="1"/>
</dbReference>
<feature type="compositionally biased region" description="Basic and acidic residues" evidence="6">
    <location>
        <begin position="3189"/>
        <end position="3199"/>
    </location>
</feature>
<dbReference type="OrthoDB" id="1884872at2759"/>
<feature type="compositionally biased region" description="Polar residues" evidence="6">
    <location>
        <begin position="1157"/>
        <end position="1166"/>
    </location>
</feature>
<feature type="region of interest" description="Disordered" evidence="6">
    <location>
        <begin position="2285"/>
        <end position="2337"/>
    </location>
</feature>
<feature type="compositionally biased region" description="Basic and acidic residues" evidence="6">
    <location>
        <begin position="2746"/>
        <end position="2762"/>
    </location>
</feature>
<feature type="region of interest" description="Disordered" evidence="6">
    <location>
        <begin position="2575"/>
        <end position="2603"/>
    </location>
</feature>
<feature type="compositionally biased region" description="Polar residues" evidence="6">
    <location>
        <begin position="2875"/>
        <end position="2901"/>
    </location>
</feature>
<feature type="compositionally biased region" description="Basic and acidic residues" evidence="6">
    <location>
        <begin position="2350"/>
        <end position="2371"/>
    </location>
</feature>
<dbReference type="Pfam" id="PF00628">
    <property type="entry name" value="PHD"/>
    <property type="match status" value="1"/>
</dbReference>
<comment type="caution">
    <text evidence="9">The sequence shown here is derived from an EMBL/GenBank/DDBJ whole genome shotgun (WGS) entry which is preliminary data.</text>
</comment>
<dbReference type="Pfam" id="PF07500">
    <property type="entry name" value="TFIIS_M"/>
    <property type="match status" value="1"/>
</dbReference>
<dbReference type="GO" id="GO:0008270">
    <property type="term" value="F:zinc ion binding"/>
    <property type="evidence" value="ECO:0007669"/>
    <property type="project" value="UniProtKB-KW"/>
</dbReference>
<dbReference type="InterPro" id="IPR012921">
    <property type="entry name" value="SPOC_C"/>
</dbReference>
<feature type="region of interest" description="Disordered" evidence="6">
    <location>
        <begin position="899"/>
        <end position="940"/>
    </location>
</feature>
<keyword evidence="2 4" id="KW-0863">Zinc-finger</keyword>
<feature type="region of interest" description="Disordered" evidence="6">
    <location>
        <begin position="1362"/>
        <end position="1393"/>
    </location>
</feature>
<keyword evidence="5" id="KW-0175">Coiled coil</keyword>
<feature type="region of interest" description="Disordered" evidence="6">
    <location>
        <begin position="976"/>
        <end position="1166"/>
    </location>
</feature>
<feature type="non-terminal residue" evidence="9">
    <location>
        <position position="3511"/>
    </location>
</feature>
<organism evidence="9 10">
    <name type="scientific">Menidia menidia</name>
    <name type="common">Atlantic silverside</name>
    <dbReference type="NCBI Taxonomy" id="238744"/>
    <lineage>
        <taxon>Eukaryota</taxon>
        <taxon>Metazoa</taxon>
        <taxon>Chordata</taxon>
        <taxon>Craniata</taxon>
        <taxon>Vertebrata</taxon>
        <taxon>Euteleostomi</taxon>
        <taxon>Actinopterygii</taxon>
        <taxon>Neopterygii</taxon>
        <taxon>Teleostei</taxon>
        <taxon>Neoteleostei</taxon>
        <taxon>Acanthomorphata</taxon>
        <taxon>Ovalentaria</taxon>
        <taxon>Atherinomorphae</taxon>
        <taxon>Atheriniformes</taxon>
        <taxon>Atherinopsidae</taxon>
        <taxon>Menidiinae</taxon>
        <taxon>Menidia</taxon>
    </lineage>
</organism>